<dbReference type="GO" id="GO:0006644">
    <property type="term" value="P:phospholipid metabolic process"/>
    <property type="evidence" value="ECO:0007669"/>
    <property type="project" value="InterPro"/>
</dbReference>
<dbReference type="GO" id="GO:0050482">
    <property type="term" value="P:arachidonate secretion"/>
    <property type="evidence" value="ECO:0007669"/>
    <property type="project" value="InterPro"/>
</dbReference>
<dbReference type="GO" id="GO:0004623">
    <property type="term" value="F:phospholipase A2 activity"/>
    <property type="evidence" value="ECO:0007669"/>
    <property type="project" value="InterPro"/>
</dbReference>
<dbReference type="Gene3D" id="1.20.90.10">
    <property type="entry name" value="Phospholipase A2 domain"/>
    <property type="match status" value="1"/>
</dbReference>
<evidence type="ECO:0000259" key="1">
    <source>
        <dbReference type="Pfam" id="PF08398"/>
    </source>
</evidence>
<proteinExistence type="predicted"/>
<dbReference type="InterPro" id="IPR013607">
    <property type="entry name" value="Phospholipase_A2-like"/>
</dbReference>
<evidence type="ECO:0000313" key="2">
    <source>
        <dbReference type="RefSeq" id="XP_028153894.1"/>
    </source>
</evidence>
<dbReference type="InParanoid" id="A0A6P7GWP1"/>
<reference evidence="2" key="1">
    <citation type="submission" date="2025-08" db="UniProtKB">
        <authorList>
            <consortium name="RefSeq"/>
        </authorList>
    </citation>
    <scope>IDENTIFICATION</scope>
    <source>
        <tissue evidence="2">Whole insect</tissue>
    </source>
</reference>
<gene>
    <name evidence="2" type="primary">LOC114347385</name>
</gene>
<feature type="domain" description="Phospholipase A2-like" evidence="1">
    <location>
        <begin position="22"/>
        <end position="91"/>
    </location>
</feature>
<dbReference type="Pfam" id="PF08398">
    <property type="entry name" value="Phospholip_A2_4"/>
    <property type="match status" value="1"/>
</dbReference>
<accession>A0A6P7GWP1</accession>
<dbReference type="AlphaFoldDB" id="A0A6P7GWP1"/>
<protein>
    <submittedName>
        <fullName evidence="2">Uncharacterized protein LOC114347385</fullName>
    </submittedName>
</protein>
<dbReference type="GO" id="GO:0005198">
    <property type="term" value="F:structural molecule activity"/>
    <property type="evidence" value="ECO:0007669"/>
    <property type="project" value="InterPro"/>
</dbReference>
<feature type="non-terminal residue" evidence="2">
    <location>
        <position position="1"/>
    </location>
</feature>
<name>A0A6P7GWP1_DIAVI</name>
<dbReference type="InterPro" id="IPR036444">
    <property type="entry name" value="PLipase_A2_dom_sf"/>
</dbReference>
<dbReference type="RefSeq" id="XP_028153894.1">
    <property type="nucleotide sequence ID" value="XM_028298093.1"/>
</dbReference>
<sequence>KVKTRLGKGLVNSLINKLPFEAHIPGYRFCGPGTRLQQRLERGDEGINALDAACKAHDIAYSQHKNLSARHEADKILENKAWERVKSKNAKLGEKIAAWFVTTTMKGKRKLGMGFSKKSKKVGR</sequence>
<organism evidence="2">
    <name type="scientific">Diabrotica virgifera virgifera</name>
    <name type="common">western corn rootworm</name>
    <dbReference type="NCBI Taxonomy" id="50390"/>
    <lineage>
        <taxon>Eukaryota</taxon>
        <taxon>Metazoa</taxon>
        <taxon>Ecdysozoa</taxon>
        <taxon>Arthropoda</taxon>
        <taxon>Hexapoda</taxon>
        <taxon>Insecta</taxon>
        <taxon>Pterygota</taxon>
        <taxon>Neoptera</taxon>
        <taxon>Endopterygota</taxon>
        <taxon>Coleoptera</taxon>
        <taxon>Polyphaga</taxon>
        <taxon>Cucujiformia</taxon>
        <taxon>Chrysomeloidea</taxon>
        <taxon>Chrysomelidae</taxon>
        <taxon>Galerucinae</taxon>
        <taxon>Diabroticina</taxon>
        <taxon>Diabroticites</taxon>
        <taxon>Diabrotica</taxon>
    </lineage>
</organism>